<dbReference type="Gene3D" id="3.40.50.1170">
    <property type="entry name" value="L-asparaginase, N-terminal domain"/>
    <property type="match status" value="1"/>
</dbReference>
<keyword evidence="3" id="KW-0378">Hydrolase</keyword>
<evidence type="ECO:0000259" key="7">
    <source>
        <dbReference type="Pfam" id="PF00710"/>
    </source>
</evidence>
<evidence type="ECO:0000256" key="1">
    <source>
        <dbReference type="ARBA" id="ARBA00010518"/>
    </source>
</evidence>
<evidence type="ECO:0000256" key="4">
    <source>
        <dbReference type="PIRSR" id="PIRSR001220-1"/>
    </source>
</evidence>
<evidence type="ECO:0000313" key="10">
    <source>
        <dbReference type="Proteomes" id="UP000309128"/>
    </source>
</evidence>
<dbReference type="FunFam" id="3.40.50.1170:FF:000001">
    <property type="entry name" value="L-asparaginase 2"/>
    <property type="match status" value="1"/>
</dbReference>
<protein>
    <recommendedName>
        <fullName evidence="2">asparaginase</fullName>
        <ecNumber evidence="2">3.5.1.1</ecNumber>
    </recommendedName>
</protein>
<evidence type="ECO:0000256" key="5">
    <source>
        <dbReference type="PROSITE-ProRule" id="PRU10099"/>
    </source>
</evidence>
<dbReference type="PIRSF" id="PIRSF500176">
    <property type="entry name" value="L_ASNase"/>
    <property type="match status" value="1"/>
</dbReference>
<feature type="domain" description="L-asparaginase N-terminal" evidence="7">
    <location>
        <begin position="31"/>
        <end position="222"/>
    </location>
</feature>
<dbReference type="CDD" id="cd08964">
    <property type="entry name" value="L-asparaginase_II"/>
    <property type="match status" value="1"/>
</dbReference>
<feature type="domain" description="Asparaginase/glutaminase C-terminal" evidence="8">
    <location>
        <begin position="246"/>
        <end position="344"/>
    </location>
</feature>
<dbReference type="InterPro" id="IPR004550">
    <property type="entry name" value="AsnASE_II"/>
</dbReference>
<dbReference type="InterPro" id="IPR037152">
    <property type="entry name" value="L-asparaginase_N_sf"/>
</dbReference>
<feature type="active site" evidence="5">
    <location>
        <position position="40"/>
    </location>
</feature>
<reference evidence="9 10" key="1">
    <citation type="submission" date="2019-05" db="EMBL/GenBank/DDBJ databases">
        <title>Draft genome sequence of Nonomuraea turkmeniaca DSM 43926.</title>
        <authorList>
            <person name="Saricaoglu S."/>
            <person name="Isik K."/>
        </authorList>
    </citation>
    <scope>NUCLEOTIDE SEQUENCE [LARGE SCALE GENOMIC DNA]</scope>
    <source>
        <strain evidence="9 10">DSM 43926</strain>
    </source>
</reference>
<dbReference type="InterPro" id="IPR036152">
    <property type="entry name" value="Asp/glu_Ase-like_sf"/>
</dbReference>
<feature type="signal peptide" evidence="6">
    <location>
        <begin position="1"/>
        <end position="23"/>
    </location>
</feature>
<proteinExistence type="inferred from homology"/>
<gene>
    <name evidence="9" type="ORF">ETD86_08120</name>
</gene>
<sequence>MMKKILAAAAAAAALVAAVPATAATSAPKPKVVVIGTGGTIAGAADSRVSFETYKPARLPTADLVKFLQPEAGRVAEVSVKEFGAQGSSEYTLAEYHDLSQLVDKQLEAADAVVVTTGTQTMEELAYWLDLTLRSTKPVVVTGSMRPWTAIGSDGPPNLYNALRLAASGRTRCFGSVVMVNDEIFAAREVTKTSTQRLNTFAAPETGRLGTIGDKGVTLLRAPARPCEKTPFDLSKISRDRLPKTEIVYAYAQAGGESVKAFADAGAKGLVFAGTPSPQQFKEAQAAAERGVALVAANRNTTGAVHAEVPGVIAAQDLLPQKARLLLTLSLATAHDLQQLQERFAKYGTPQAG</sequence>
<keyword evidence="10" id="KW-1185">Reference proteome</keyword>
<dbReference type="SUPFAM" id="SSF53774">
    <property type="entry name" value="Glutaminase/Asparaginase"/>
    <property type="match status" value="1"/>
</dbReference>
<dbReference type="Gene3D" id="3.40.50.40">
    <property type="match status" value="1"/>
</dbReference>
<name>A0A5S4FRR4_9ACTN</name>
<comment type="caution">
    <text evidence="9">The sequence shown here is derived from an EMBL/GenBank/DDBJ whole genome shotgun (WGS) entry which is preliminary data.</text>
</comment>
<accession>A0A5S4FRR4</accession>
<organism evidence="9 10">
    <name type="scientific">Nonomuraea turkmeniaca</name>
    <dbReference type="NCBI Taxonomy" id="103838"/>
    <lineage>
        <taxon>Bacteria</taxon>
        <taxon>Bacillati</taxon>
        <taxon>Actinomycetota</taxon>
        <taxon>Actinomycetes</taxon>
        <taxon>Streptosporangiales</taxon>
        <taxon>Streptosporangiaceae</taxon>
        <taxon>Nonomuraea</taxon>
    </lineage>
</organism>
<dbReference type="SMART" id="SM00870">
    <property type="entry name" value="Asparaginase"/>
    <property type="match status" value="1"/>
</dbReference>
<dbReference type="GO" id="GO:0004067">
    <property type="term" value="F:asparaginase activity"/>
    <property type="evidence" value="ECO:0007669"/>
    <property type="project" value="UniProtKB-UniRule"/>
</dbReference>
<dbReference type="EC" id="3.5.1.1" evidence="2"/>
<dbReference type="InterPro" id="IPR006034">
    <property type="entry name" value="Asparaginase/glutaminase-like"/>
</dbReference>
<dbReference type="Pfam" id="PF00710">
    <property type="entry name" value="Asparaginase"/>
    <property type="match status" value="1"/>
</dbReference>
<dbReference type="Pfam" id="PF17763">
    <property type="entry name" value="Asparaginase_C"/>
    <property type="match status" value="1"/>
</dbReference>
<dbReference type="PROSITE" id="PS51732">
    <property type="entry name" value="ASN_GLN_ASE_3"/>
    <property type="match status" value="1"/>
</dbReference>
<dbReference type="PIRSF" id="PIRSF001220">
    <property type="entry name" value="L-ASNase_gatD"/>
    <property type="match status" value="1"/>
</dbReference>
<dbReference type="InterPro" id="IPR040919">
    <property type="entry name" value="Asparaginase_C"/>
</dbReference>
<keyword evidence="6" id="KW-0732">Signal</keyword>
<evidence type="ECO:0000259" key="8">
    <source>
        <dbReference type="Pfam" id="PF17763"/>
    </source>
</evidence>
<feature type="active site" description="O-isoaspartyl threonine intermediate" evidence="4">
    <location>
        <position position="40"/>
    </location>
</feature>
<dbReference type="InterPro" id="IPR027473">
    <property type="entry name" value="L-asparaginase_C"/>
</dbReference>
<comment type="similarity">
    <text evidence="1">Belongs to the asparaginase 1 family.</text>
</comment>
<dbReference type="PRINTS" id="PR00139">
    <property type="entry name" value="ASNGLNASE"/>
</dbReference>
<dbReference type="PANTHER" id="PTHR11707">
    <property type="entry name" value="L-ASPARAGINASE"/>
    <property type="match status" value="1"/>
</dbReference>
<dbReference type="PROSITE" id="PS00144">
    <property type="entry name" value="ASN_GLN_ASE_1"/>
    <property type="match status" value="1"/>
</dbReference>
<dbReference type="SFLD" id="SFLDS00057">
    <property type="entry name" value="Glutaminase/Asparaginase"/>
    <property type="match status" value="1"/>
</dbReference>
<evidence type="ECO:0000313" key="9">
    <source>
        <dbReference type="EMBL" id="TMR23426.1"/>
    </source>
</evidence>
<dbReference type="OrthoDB" id="9788068at2"/>
<evidence type="ECO:0000256" key="2">
    <source>
        <dbReference type="ARBA" id="ARBA00012920"/>
    </source>
</evidence>
<dbReference type="RefSeq" id="WP_138665480.1">
    <property type="nucleotide sequence ID" value="NZ_VCKY01000019.1"/>
</dbReference>
<dbReference type="InterPro" id="IPR027474">
    <property type="entry name" value="L-asparaginase_N"/>
</dbReference>
<dbReference type="Proteomes" id="UP000309128">
    <property type="component" value="Unassembled WGS sequence"/>
</dbReference>
<evidence type="ECO:0000256" key="6">
    <source>
        <dbReference type="SAM" id="SignalP"/>
    </source>
</evidence>
<evidence type="ECO:0000256" key="3">
    <source>
        <dbReference type="ARBA" id="ARBA00022801"/>
    </source>
</evidence>
<dbReference type="AlphaFoldDB" id="A0A5S4FRR4"/>
<dbReference type="PANTHER" id="PTHR11707:SF28">
    <property type="entry name" value="60 KDA LYSOPHOSPHOLIPASE"/>
    <property type="match status" value="1"/>
</dbReference>
<feature type="chain" id="PRO_5024405841" description="asparaginase" evidence="6">
    <location>
        <begin position="24"/>
        <end position="353"/>
    </location>
</feature>
<dbReference type="EMBL" id="VCKY01000019">
    <property type="protein sequence ID" value="TMR23426.1"/>
    <property type="molecule type" value="Genomic_DNA"/>
</dbReference>
<dbReference type="GO" id="GO:0006528">
    <property type="term" value="P:asparagine metabolic process"/>
    <property type="evidence" value="ECO:0007669"/>
    <property type="project" value="InterPro"/>
</dbReference>
<dbReference type="InterPro" id="IPR020827">
    <property type="entry name" value="Asparaginase/glutaminase_AS1"/>
</dbReference>